<evidence type="ECO:0000259" key="3">
    <source>
        <dbReference type="Pfam" id="PF07707"/>
    </source>
</evidence>
<dbReference type="InterPro" id="IPR011705">
    <property type="entry name" value="BACK"/>
</dbReference>
<protein>
    <recommendedName>
        <fullName evidence="3">BACK domain-containing protein</fullName>
    </recommendedName>
</protein>
<evidence type="ECO:0000313" key="4">
    <source>
        <dbReference type="EnsemblMetazoa" id="XP_008187891.2"/>
    </source>
</evidence>
<feature type="domain" description="BACK" evidence="3">
    <location>
        <begin position="1"/>
        <end position="58"/>
    </location>
</feature>
<keyword evidence="1" id="KW-0880">Kelch repeat</keyword>
<dbReference type="KEGG" id="api:100571882"/>
<dbReference type="OrthoDB" id="6591315at2759"/>
<reference evidence="4" key="2">
    <citation type="submission" date="2022-06" db="UniProtKB">
        <authorList>
            <consortium name="EnsemblMetazoa"/>
        </authorList>
    </citation>
    <scope>IDENTIFICATION</scope>
</reference>
<dbReference type="Proteomes" id="UP000007819">
    <property type="component" value="Unassembled WGS sequence"/>
</dbReference>
<name>A0A8R2B9S0_ACYPI</name>
<keyword evidence="2" id="KW-0677">Repeat</keyword>
<dbReference type="PANTHER" id="PTHR24412:SF489">
    <property type="entry name" value="RING FINGER DOMAIN AND KELCH REPEAT-CONTAINING PROTEIN DDB_G0271372"/>
    <property type="match status" value="1"/>
</dbReference>
<accession>A0A8R2B9S0</accession>
<evidence type="ECO:0000256" key="1">
    <source>
        <dbReference type="ARBA" id="ARBA00022441"/>
    </source>
</evidence>
<keyword evidence="5" id="KW-1185">Reference proteome</keyword>
<dbReference type="PANTHER" id="PTHR24412">
    <property type="entry name" value="KELCH PROTEIN"/>
    <property type="match status" value="1"/>
</dbReference>
<dbReference type="EnsemblMetazoa" id="XM_008189669.3">
    <property type="protein sequence ID" value="XP_008187891.2"/>
    <property type="gene ID" value="LOC100571882"/>
</dbReference>
<sequence>MMELIQSDDLCAEEEEVYESTMMWLKYDLKERVKYLPVLIKSIRLSLISVDYLDNTVQEEDLIQSDIACMRCLFHAYKVHRQTKTMDNGSILNYNITHRKFTKKSQSFNIFGNQCFKDDNISPLNNFLLIKDSPEFMSFKFEQIMELIKSDDLCAEELQVCIQQQKKKLGK</sequence>
<dbReference type="AlphaFoldDB" id="A0A8R2B9S0"/>
<evidence type="ECO:0000313" key="5">
    <source>
        <dbReference type="Proteomes" id="UP000007819"/>
    </source>
</evidence>
<reference evidence="5" key="1">
    <citation type="submission" date="2010-06" db="EMBL/GenBank/DDBJ databases">
        <authorList>
            <person name="Jiang H."/>
            <person name="Abraham K."/>
            <person name="Ali S."/>
            <person name="Alsbrooks S.L."/>
            <person name="Anim B.N."/>
            <person name="Anosike U.S."/>
            <person name="Attaway T."/>
            <person name="Bandaranaike D.P."/>
            <person name="Battles P.K."/>
            <person name="Bell S.N."/>
            <person name="Bell A.V."/>
            <person name="Beltran B."/>
            <person name="Bickham C."/>
            <person name="Bustamante Y."/>
            <person name="Caleb T."/>
            <person name="Canada A."/>
            <person name="Cardenas V."/>
            <person name="Carter K."/>
            <person name="Chacko J."/>
            <person name="Chandrabose M.N."/>
            <person name="Chavez D."/>
            <person name="Chavez A."/>
            <person name="Chen L."/>
            <person name="Chu H.-S."/>
            <person name="Claassen K.J."/>
            <person name="Cockrell R."/>
            <person name="Collins M."/>
            <person name="Cooper J.A."/>
            <person name="Cree A."/>
            <person name="Curry S.M."/>
            <person name="Da Y."/>
            <person name="Dao M.D."/>
            <person name="Das B."/>
            <person name="Davila M.-L."/>
            <person name="Davy-Carroll L."/>
            <person name="Denson S."/>
            <person name="Dinh H."/>
            <person name="Ebong V.E."/>
            <person name="Edwards J.R."/>
            <person name="Egan A."/>
            <person name="El-Daye J."/>
            <person name="Escobedo L."/>
            <person name="Fernandez S."/>
            <person name="Fernando P.R."/>
            <person name="Flagg N."/>
            <person name="Forbes L.D."/>
            <person name="Fowler R.G."/>
            <person name="Fu Q."/>
            <person name="Gabisi R.A."/>
            <person name="Ganer J."/>
            <person name="Garbino Pronczuk A."/>
            <person name="Garcia R.M."/>
            <person name="Garner T."/>
            <person name="Garrett T.E."/>
            <person name="Gonzalez D.A."/>
            <person name="Hamid H."/>
            <person name="Hawkins E.S."/>
            <person name="Hirani K."/>
            <person name="Hogues M.E."/>
            <person name="Hollins B."/>
            <person name="Hsiao C.-H."/>
            <person name="Jabil R."/>
            <person name="James M.L."/>
            <person name="Jhangiani S.N."/>
            <person name="Johnson B."/>
            <person name="Johnson Q."/>
            <person name="Joshi V."/>
            <person name="Kalu J.B."/>
            <person name="Kam C."/>
            <person name="Kashfia A."/>
            <person name="Keebler J."/>
            <person name="Kisamo H."/>
            <person name="Kovar C.L."/>
            <person name="Lago L.A."/>
            <person name="Lai C.-Y."/>
            <person name="Laidlaw J."/>
            <person name="Lara F."/>
            <person name="Le T.-K."/>
            <person name="Lee S.L."/>
            <person name="Legall F.H."/>
            <person name="Lemon S.J."/>
            <person name="Lewis L.R."/>
            <person name="Li B."/>
            <person name="Liu Y."/>
            <person name="Liu Y.-S."/>
            <person name="Lopez J."/>
            <person name="Lozado R.J."/>
            <person name="Lu J."/>
            <person name="Madu R.C."/>
            <person name="Maheshwari M."/>
            <person name="Maheshwari R."/>
            <person name="Malloy K."/>
            <person name="Martinez E."/>
            <person name="Mathew T."/>
            <person name="Mercado I.C."/>
            <person name="Mercado C."/>
            <person name="Meyer B."/>
            <person name="Montgomery K."/>
            <person name="Morgan M.B."/>
            <person name="Munidasa M."/>
            <person name="Nazareth L.V."/>
            <person name="Nelson J."/>
            <person name="Ng B.M."/>
            <person name="Nguyen N.B."/>
            <person name="Nguyen P.Q."/>
            <person name="Nguyen T."/>
            <person name="Obregon M."/>
            <person name="Okwuonu G.O."/>
            <person name="Onwere C.G."/>
            <person name="Orozco G."/>
            <person name="Parra A."/>
            <person name="Patel S."/>
            <person name="Patil S."/>
            <person name="Perez A."/>
            <person name="Perez Y."/>
            <person name="Pham C."/>
            <person name="Primus E.L."/>
            <person name="Pu L.-L."/>
            <person name="Puazo M."/>
            <person name="Qin X."/>
            <person name="Quiroz J.B."/>
            <person name="Reese J."/>
            <person name="Richards S."/>
            <person name="Rives C.M."/>
            <person name="Robberts R."/>
            <person name="Ruiz S.J."/>
            <person name="Ruiz M.J."/>
            <person name="Santibanez J."/>
            <person name="Schneider B.W."/>
            <person name="Sisson I."/>
            <person name="Smith M."/>
            <person name="Sodergren E."/>
            <person name="Song X.-Z."/>
            <person name="Song B.B."/>
            <person name="Summersgill H."/>
            <person name="Thelus R."/>
            <person name="Thornton R.D."/>
            <person name="Trejos Z.Y."/>
            <person name="Usmani K."/>
            <person name="Vattathil S."/>
            <person name="Villasana D."/>
            <person name="Walker D.L."/>
            <person name="Wang S."/>
            <person name="Wang K."/>
            <person name="White C.S."/>
            <person name="Williams A.C."/>
            <person name="Williamson J."/>
            <person name="Wilson K."/>
            <person name="Woghiren I.O."/>
            <person name="Woodworth J.R."/>
            <person name="Worley K.C."/>
            <person name="Wright R.A."/>
            <person name="Wu W."/>
            <person name="Young L."/>
            <person name="Zhang L."/>
            <person name="Zhang J."/>
            <person name="Zhu Y."/>
            <person name="Muzny D.M."/>
            <person name="Weinstock G."/>
            <person name="Gibbs R.A."/>
        </authorList>
    </citation>
    <scope>NUCLEOTIDE SEQUENCE [LARGE SCALE GENOMIC DNA]</scope>
    <source>
        <strain evidence="5">LSR1</strain>
    </source>
</reference>
<dbReference type="GeneID" id="100571882"/>
<evidence type="ECO:0000256" key="2">
    <source>
        <dbReference type="ARBA" id="ARBA00022737"/>
    </source>
</evidence>
<organism evidence="4 5">
    <name type="scientific">Acyrthosiphon pisum</name>
    <name type="common">Pea aphid</name>
    <dbReference type="NCBI Taxonomy" id="7029"/>
    <lineage>
        <taxon>Eukaryota</taxon>
        <taxon>Metazoa</taxon>
        <taxon>Ecdysozoa</taxon>
        <taxon>Arthropoda</taxon>
        <taxon>Hexapoda</taxon>
        <taxon>Insecta</taxon>
        <taxon>Pterygota</taxon>
        <taxon>Neoptera</taxon>
        <taxon>Paraneoptera</taxon>
        <taxon>Hemiptera</taxon>
        <taxon>Sternorrhyncha</taxon>
        <taxon>Aphidomorpha</taxon>
        <taxon>Aphidoidea</taxon>
        <taxon>Aphididae</taxon>
        <taxon>Macrosiphini</taxon>
        <taxon>Acyrthosiphon</taxon>
    </lineage>
</organism>
<dbReference type="Gene3D" id="1.25.40.420">
    <property type="match status" value="1"/>
</dbReference>
<dbReference type="Pfam" id="PF07707">
    <property type="entry name" value="BACK"/>
    <property type="match status" value="1"/>
</dbReference>
<proteinExistence type="predicted"/>
<dbReference type="RefSeq" id="XP_008187891.2">
    <property type="nucleotide sequence ID" value="XM_008189669.3"/>
</dbReference>